<dbReference type="Proteomes" id="UP000299102">
    <property type="component" value="Unassembled WGS sequence"/>
</dbReference>
<accession>A0A4C1ZWK7</accession>
<proteinExistence type="predicted"/>
<protein>
    <submittedName>
        <fullName evidence="1">Uncharacterized protein</fullName>
    </submittedName>
</protein>
<gene>
    <name evidence="1" type="ORF">EVAR_60683_1</name>
</gene>
<dbReference type="EMBL" id="BGZK01002152">
    <property type="protein sequence ID" value="GBP91233.1"/>
    <property type="molecule type" value="Genomic_DNA"/>
</dbReference>
<sequence>MPERELSLRVGVLALWIYILEWDMRSRGAKLRFLLLSIRGCQAETSEDAGTFRSPFSTTVMTWLVKVGSKVTGAAAGDGGRDYGIVHDTSESTIRGFHISGELLRTAMERATIVEGCTTSSSVRPVRDGTLLEQSFSSTLRHARAVPQLGDLELETTENSHHRLDIVSKRWGPAVMVAGCVPGSASGRLLERLLDDPRVWFLPTG</sequence>
<evidence type="ECO:0000313" key="2">
    <source>
        <dbReference type="Proteomes" id="UP000299102"/>
    </source>
</evidence>
<reference evidence="1 2" key="1">
    <citation type="journal article" date="2019" name="Commun. Biol.">
        <title>The bagworm genome reveals a unique fibroin gene that provides high tensile strength.</title>
        <authorList>
            <person name="Kono N."/>
            <person name="Nakamura H."/>
            <person name="Ohtoshi R."/>
            <person name="Tomita M."/>
            <person name="Numata K."/>
            <person name="Arakawa K."/>
        </authorList>
    </citation>
    <scope>NUCLEOTIDE SEQUENCE [LARGE SCALE GENOMIC DNA]</scope>
</reference>
<keyword evidence="2" id="KW-1185">Reference proteome</keyword>
<name>A0A4C1ZWK7_EUMVA</name>
<evidence type="ECO:0000313" key="1">
    <source>
        <dbReference type="EMBL" id="GBP91233.1"/>
    </source>
</evidence>
<dbReference type="AlphaFoldDB" id="A0A4C1ZWK7"/>
<organism evidence="1 2">
    <name type="scientific">Eumeta variegata</name>
    <name type="common">Bagworm moth</name>
    <name type="synonym">Eumeta japonica</name>
    <dbReference type="NCBI Taxonomy" id="151549"/>
    <lineage>
        <taxon>Eukaryota</taxon>
        <taxon>Metazoa</taxon>
        <taxon>Ecdysozoa</taxon>
        <taxon>Arthropoda</taxon>
        <taxon>Hexapoda</taxon>
        <taxon>Insecta</taxon>
        <taxon>Pterygota</taxon>
        <taxon>Neoptera</taxon>
        <taxon>Endopterygota</taxon>
        <taxon>Lepidoptera</taxon>
        <taxon>Glossata</taxon>
        <taxon>Ditrysia</taxon>
        <taxon>Tineoidea</taxon>
        <taxon>Psychidae</taxon>
        <taxon>Oiketicinae</taxon>
        <taxon>Eumeta</taxon>
    </lineage>
</organism>
<comment type="caution">
    <text evidence="1">The sequence shown here is derived from an EMBL/GenBank/DDBJ whole genome shotgun (WGS) entry which is preliminary data.</text>
</comment>